<feature type="region of interest" description="Disordered" evidence="1">
    <location>
        <begin position="159"/>
        <end position="182"/>
    </location>
</feature>
<reference evidence="2 3" key="1">
    <citation type="submission" date="2019-02" db="EMBL/GenBank/DDBJ databases">
        <title>Deep-cultivation of Planctomycetes and their phenomic and genomic characterization uncovers novel biology.</title>
        <authorList>
            <person name="Wiegand S."/>
            <person name="Jogler M."/>
            <person name="Boedeker C."/>
            <person name="Pinto D."/>
            <person name="Vollmers J."/>
            <person name="Rivas-Marin E."/>
            <person name="Kohn T."/>
            <person name="Peeters S.H."/>
            <person name="Heuer A."/>
            <person name="Rast P."/>
            <person name="Oberbeckmann S."/>
            <person name="Bunk B."/>
            <person name="Jeske O."/>
            <person name="Meyerdierks A."/>
            <person name="Storesund J.E."/>
            <person name="Kallscheuer N."/>
            <person name="Luecker S."/>
            <person name="Lage O.M."/>
            <person name="Pohl T."/>
            <person name="Merkel B.J."/>
            <person name="Hornburger P."/>
            <person name="Mueller R.-W."/>
            <person name="Bruemmer F."/>
            <person name="Labrenz M."/>
            <person name="Spormann A.M."/>
            <person name="Op Den Camp H."/>
            <person name="Overmann J."/>
            <person name="Amann R."/>
            <person name="Jetten M.S.M."/>
            <person name="Mascher T."/>
            <person name="Medema M.H."/>
            <person name="Devos D.P."/>
            <person name="Kaster A.-K."/>
            <person name="Ovreas L."/>
            <person name="Rohde M."/>
            <person name="Galperin M.Y."/>
            <person name="Jogler C."/>
        </authorList>
    </citation>
    <scope>NUCLEOTIDE SEQUENCE [LARGE SCALE GENOMIC DNA]</scope>
    <source>
        <strain evidence="2 3">Pan14r</strain>
    </source>
</reference>
<evidence type="ECO:0000313" key="2">
    <source>
        <dbReference type="EMBL" id="TWT69824.1"/>
    </source>
</evidence>
<dbReference type="AlphaFoldDB" id="A0A5C5Y3U0"/>
<feature type="compositionally biased region" description="Polar residues" evidence="1">
    <location>
        <begin position="1"/>
        <end position="11"/>
    </location>
</feature>
<comment type="caution">
    <text evidence="2">The sequence shown here is derived from an EMBL/GenBank/DDBJ whole genome shotgun (WGS) entry which is preliminary data.</text>
</comment>
<name>A0A5C5Y3U0_9PLAN</name>
<dbReference type="EMBL" id="SJPL01000001">
    <property type="protein sequence ID" value="TWT69824.1"/>
    <property type="molecule type" value="Genomic_DNA"/>
</dbReference>
<keyword evidence="3" id="KW-1185">Reference proteome</keyword>
<feature type="region of interest" description="Disordered" evidence="1">
    <location>
        <begin position="1"/>
        <end position="20"/>
    </location>
</feature>
<feature type="region of interest" description="Disordered" evidence="1">
    <location>
        <begin position="88"/>
        <end position="113"/>
    </location>
</feature>
<evidence type="ECO:0000313" key="3">
    <source>
        <dbReference type="Proteomes" id="UP000317238"/>
    </source>
</evidence>
<protein>
    <submittedName>
        <fullName evidence="2">Uncharacterized protein</fullName>
    </submittedName>
</protein>
<organism evidence="2 3">
    <name type="scientific">Crateriforma conspicua</name>
    <dbReference type="NCBI Taxonomy" id="2527996"/>
    <lineage>
        <taxon>Bacteria</taxon>
        <taxon>Pseudomonadati</taxon>
        <taxon>Planctomycetota</taxon>
        <taxon>Planctomycetia</taxon>
        <taxon>Planctomycetales</taxon>
        <taxon>Planctomycetaceae</taxon>
        <taxon>Crateriforma</taxon>
    </lineage>
</organism>
<sequence length="182" mass="20058">MTENSPLNPKRSSSRDGSVVIRRQRRFGNRFDSLVRMEPTNAGFDRAKAEPGERCAHVGLICMTMQALATLPDGGLIAVMARDTLPARHHVSPSSRRQTLTPQDSQSDGNSRDNRWAASWISLATPARWSLRKEIGRIAGAMRVTATKNCLHRHAAACRAEGGKHGKKPVDIGPKRVREKNS</sequence>
<feature type="compositionally biased region" description="Basic and acidic residues" evidence="1">
    <location>
        <begin position="161"/>
        <end position="182"/>
    </location>
</feature>
<proteinExistence type="predicted"/>
<evidence type="ECO:0000256" key="1">
    <source>
        <dbReference type="SAM" id="MobiDB-lite"/>
    </source>
</evidence>
<dbReference type="Proteomes" id="UP000317238">
    <property type="component" value="Unassembled WGS sequence"/>
</dbReference>
<accession>A0A5C5Y3U0</accession>
<feature type="compositionally biased region" description="Polar residues" evidence="1">
    <location>
        <begin position="92"/>
        <end position="109"/>
    </location>
</feature>
<gene>
    <name evidence="2" type="ORF">Pan14r_21190</name>
</gene>